<proteinExistence type="predicted"/>
<dbReference type="AlphaFoldDB" id="A0A2M6R9K7"/>
<evidence type="ECO:0000313" key="2">
    <source>
        <dbReference type="Proteomes" id="UP000231162"/>
    </source>
</evidence>
<name>A0A2M6R9K7_9BACT</name>
<protein>
    <submittedName>
        <fullName evidence="1">Uncharacterized protein</fullName>
    </submittedName>
</protein>
<organism evidence="1 2">
    <name type="scientific">Candidatus Berkelbacteria bacterium CG10_big_fil_rev_8_21_14_0_10_43_14</name>
    <dbReference type="NCBI Taxonomy" id="1974515"/>
    <lineage>
        <taxon>Bacteria</taxon>
        <taxon>Candidatus Berkelbacteria</taxon>
    </lineage>
</organism>
<sequence>MPLRVNDNDLVRQNALQELLEPYISTQRVSMFHEELTQYDLIRGCHNSVVAQQIRQYLATDMVIVYGETPFEKIVDVDWYRRYQRHRNFYYIASNSIEIPRIVHAVLIQLYFVTNDSVEKEYIAAGLWRCSHLPESGS</sequence>
<dbReference type="Proteomes" id="UP000231162">
    <property type="component" value="Unassembled WGS sequence"/>
</dbReference>
<dbReference type="EMBL" id="PEZX01000011">
    <property type="protein sequence ID" value="PIS07199.1"/>
    <property type="molecule type" value="Genomic_DNA"/>
</dbReference>
<comment type="caution">
    <text evidence="1">The sequence shown here is derived from an EMBL/GenBank/DDBJ whole genome shotgun (WGS) entry which is preliminary data.</text>
</comment>
<gene>
    <name evidence="1" type="ORF">COT79_00565</name>
</gene>
<evidence type="ECO:0000313" key="1">
    <source>
        <dbReference type="EMBL" id="PIS07199.1"/>
    </source>
</evidence>
<accession>A0A2M6R9K7</accession>
<reference evidence="2" key="1">
    <citation type="submission" date="2017-09" db="EMBL/GenBank/DDBJ databases">
        <title>Depth-based differentiation of microbial function through sediment-hosted aquifers and enrichment of novel symbionts in the deep terrestrial subsurface.</title>
        <authorList>
            <person name="Probst A.J."/>
            <person name="Ladd B."/>
            <person name="Jarett J.K."/>
            <person name="Geller-Mcgrath D.E."/>
            <person name="Sieber C.M.K."/>
            <person name="Emerson J.B."/>
            <person name="Anantharaman K."/>
            <person name="Thomas B.C."/>
            <person name="Malmstrom R."/>
            <person name="Stieglmeier M."/>
            <person name="Klingl A."/>
            <person name="Woyke T."/>
            <person name="Ryan C.M."/>
            <person name="Banfield J.F."/>
        </authorList>
    </citation>
    <scope>NUCLEOTIDE SEQUENCE [LARGE SCALE GENOMIC DNA]</scope>
</reference>